<sequence>MKLNITIDARCIALPPKVNSMGFRNSYMMNHVMQYTMPQLELQMVLVLPSPSSATSSSSVGIILAMTVRNETMMRHLFPMQGLEKSHSQAVLDVAEFFGYAFFFLTGVKMDISMVFKVGRKAWVIGILSSALPLCFCFPILGYFAKTLHLDGRKFLDLSTLAGIQSFTAFPVIYCLLSDLKILNTELSRLALSSSLVSYSVFIIWSYATLMAEVPKVRLQDLGMTLSFLAVVILILRPA</sequence>
<name>A0ACB9R6M0_9MYRT</name>
<keyword evidence="2" id="KW-1185">Reference proteome</keyword>
<protein>
    <submittedName>
        <fullName evidence="1">Uncharacterized protein</fullName>
    </submittedName>
</protein>
<accession>A0ACB9R6M0</accession>
<gene>
    <name evidence="1" type="ORF">MLD38_011445</name>
</gene>
<dbReference type="Proteomes" id="UP001057402">
    <property type="component" value="Chromosome 4"/>
</dbReference>
<reference evidence="2" key="1">
    <citation type="journal article" date="2023" name="Front. Plant Sci.">
        <title>Chromosomal-level genome assembly of Melastoma candidum provides insights into trichome evolution.</title>
        <authorList>
            <person name="Zhong Y."/>
            <person name="Wu W."/>
            <person name="Sun C."/>
            <person name="Zou P."/>
            <person name="Liu Y."/>
            <person name="Dai S."/>
            <person name="Zhou R."/>
        </authorList>
    </citation>
    <scope>NUCLEOTIDE SEQUENCE [LARGE SCALE GENOMIC DNA]</scope>
</reference>
<comment type="caution">
    <text evidence="1">The sequence shown here is derived from an EMBL/GenBank/DDBJ whole genome shotgun (WGS) entry which is preliminary data.</text>
</comment>
<dbReference type="EMBL" id="CM042883">
    <property type="protein sequence ID" value="KAI4373309.1"/>
    <property type="molecule type" value="Genomic_DNA"/>
</dbReference>
<proteinExistence type="predicted"/>
<evidence type="ECO:0000313" key="1">
    <source>
        <dbReference type="EMBL" id="KAI4373309.1"/>
    </source>
</evidence>
<organism evidence="1 2">
    <name type="scientific">Melastoma candidum</name>
    <dbReference type="NCBI Taxonomy" id="119954"/>
    <lineage>
        <taxon>Eukaryota</taxon>
        <taxon>Viridiplantae</taxon>
        <taxon>Streptophyta</taxon>
        <taxon>Embryophyta</taxon>
        <taxon>Tracheophyta</taxon>
        <taxon>Spermatophyta</taxon>
        <taxon>Magnoliopsida</taxon>
        <taxon>eudicotyledons</taxon>
        <taxon>Gunneridae</taxon>
        <taxon>Pentapetalae</taxon>
        <taxon>rosids</taxon>
        <taxon>malvids</taxon>
        <taxon>Myrtales</taxon>
        <taxon>Melastomataceae</taxon>
        <taxon>Melastomatoideae</taxon>
        <taxon>Melastomateae</taxon>
        <taxon>Melastoma</taxon>
    </lineage>
</organism>
<evidence type="ECO:0000313" key="2">
    <source>
        <dbReference type="Proteomes" id="UP001057402"/>
    </source>
</evidence>